<evidence type="ECO:0000313" key="1">
    <source>
        <dbReference type="EMBL" id="GIY36030.1"/>
    </source>
</evidence>
<organism evidence="1 2">
    <name type="scientific">Caerostris extrusa</name>
    <name type="common">Bark spider</name>
    <name type="synonym">Caerostris bankana</name>
    <dbReference type="NCBI Taxonomy" id="172846"/>
    <lineage>
        <taxon>Eukaryota</taxon>
        <taxon>Metazoa</taxon>
        <taxon>Ecdysozoa</taxon>
        <taxon>Arthropoda</taxon>
        <taxon>Chelicerata</taxon>
        <taxon>Arachnida</taxon>
        <taxon>Araneae</taxon>
        <taxon>Araneomorphae</taxon>
        <taxon>Entelegynae</taxon>
        <taxon>Araneoidea</taxon>
        <taxon>Araneidae</taxon>
        <taxon>Caerostris</taxon>
    </lineage>
</organism>
<keyword evidence="2" id="KW-1185">Reference proteome</keyword>
<gene>
    <name evidence="1" type="ORF">CEXT_767381</name>
</gene>
<sequence length="86" mass="9949">MCGKVWWAIAYYILTFINSHVTRNEPNHYVTGNAYLSMFYKMCDPTYGINMAPPYYGKVCPYSFENIFSATMDWAFCANCLTPTLD</sequence>
<proteinExistence type="predicted"/>
<dbReference type="AlphaFoldDB" id="A0AAV4SPJ5"/>
<evidence type="ECO:0000313" key="2">
    <source>
        <dbReference type="Proteomes" id="UP001054945"/>
    </source>
</evidence>
<accession>A0AAV4SPJ5</accession>
<reference evidence="1 2" key="1">
    <citation type="submission" date="2021-06" db="EMBL/GenBank/DDBJ databases">
        <title>Caerostris extrusa draft genome.</title>
        <authorList>
            <person name="Kono N."/>
            <person name="Arakawa K."/>
        </authorList>
    </citation>
    <scope>NUCLEOTIDE SEQUENCE [LARGE SCALE GENOMIC DNA]</scope>
</reference>
<comment type="caution">
    <text evidence="1">The sequence shown here is derived from an EMBL/GenBank/DDBJ whole genome shotgun (WGS) entry which is preliminary data.</text>
</comment>
<dbReference type="Proteomes" id="UP001054945">
    <property type="component" value="Unassembled WGS sequence"/>
</dbReference>
<protein>
    <submittedName>
        <fullName evidence="1">Uncharacterized protein</fullName>
    </submittedName>
</protein>
<name>A0AAV4SPJ5_CAEEX</name>
<dbReference type="EMBL" id="BPLR01010001">
    <property type="protein sequence ID" value="GIY36030.1"/>
    <property type="molecule type" value="Genomic_DNA"/>
</dbReference>